<evidence type="ECO:0000259" key="1">
    <source>
        <dbReference type="PROSITE" id="PS50075"/>
    </source>
</evidence>
<feature type="domain" description="Carrier" evidence="1">
    <location>
        <begin position="9"/>
        <end position="89"/>
    </location>
</feature>
<dbReference type="Pfam" id="PF00550">
    <property type="entry name" value="PP-binding"/>
    <property type="match status" value="1"/>
</dbReference>
<dbReference type="RefSeq" id="WP_201881916.1">
    <property type="nucleotide sequence ID" value="NZ_JAERRF010000035.1"/>
</dbReference>
<proteinExistence type="predicted"/>
<keyword evidence="3" id="KW-1185">Reference proteome</keyword>
<dbReference type="Gene3D" id="1.10.1200.10">
    <property type="entry name" value="ACP-like"/>
    <property type="match status" value="1"/>
</dbReference>
<reference evidence="2 3" key="1">
    <citation type="submission" date="2021-01" db="EMBL/GenBank/DDBJ databases">
        <title>WGS of actinomycetes isolated from Thailand.</title>
        <authorList>
            <person name="Thawai C."/>
        </authorList>
    </citation>
    <scope>NUCLEOTIDE SEQUENCE [LARGE SCALE GENOMIC DNA]</scope>
    <source>
        <strain evidence="2 3">CA1R205</strain>
    </source>
</reference>
<comment type="caution">
    <text evidence="2">The sequence shown here is derived from an EMBL/GenBank/DDBJ whole genome shotgun (WGS) entry which is preliminary data.</text>
</comment>
<dbReference type="InterPro" id="IPR009081">
    <property type="entry name" value="PP-bd_ACP"/>
</dbReference>
<name>A0ABS1NPJ4_9ACTN</name>
<dbReference type="InterPro" id="IPR036736">
    <property type="entry name" value="ACP-like_sf"/>
</dbReference>
<organism evidence="2 3">
    <name type="scientific">Streptomyces coffeae</name>
    <dbReference type="NCBI Taxonomy" id="621382"/>
    <lineage>
        <taxon>Bacteria</taxon>
        <taxon>Bacillati</taxon>
        <taxon>Actinomycetota</taxon>
        <taxon>Actinomycetes</taxon>
        <taxon>Kitasatosporales</taxon>
        <taxon>Streptomycetaceae</taxon>
        <taxon>Streptomyces</taxon>
    </lineage>
</organism>
<protein>
    <submittedName>
        <fullName evidence="2">Acyl carrier protein</fullName>
    </submittedName>
</protein>
<dbReference type="Proteomes" id="UP000634229">
    <property type="component" value="Unassembled WGS sequence"/>
</dbReference>
<gene>
    <name evidence="2" type="ORF">JK363_35960</name>
</gene>
<evidence type="ECO:0000313" key="2">
    <source>
        <dbReference type="EMBL" id="MBL1101938.1"/>
    </source>
</evidence>
<evidence type="ECO:0000313" key="3">
    <source>
        <dbReference type="Proteomes" id="UP000634229"/>
    </source>
</evidence>
<dbReference type="EMBL" id="JAERRF010000035">
    <property type="protein sequence ID" value="MBL1101938.1"/>
    <property type="molecule type" value="Genomic_DNA"/>
</dbReference>
<sequence length="90" mass="9839">MSGIDTTGPAITDRLVETLNSHLRNVPPDVDWATVRLPDVGLDSMSAIELVITLEESFGVQFPDELLVRETFAYLPSLEAAVRSLLGERA</sequence>
<accession>A0ABS1NPJ4</accession>
<dbReference type="SUPFAM" id="SSF47336">
    <property type="entry name" value="ACP-like"/>
    <property type="match status" value="1"/>
</dbReference>
<dbReference type="PROSITE" id="PS50075">
    <property type="entry name" value="CARRIER"/>
    <property type="match status" value="1"/>
</dbReference>